<proteinExistence type="predicted"/>
<evidence type="ECO:0000313" key="1">
    <source>
        <dbReference type="EMBL" id="MBB4747735.1"/>
    </source>
</evidence>
<dbReference type="RefSeq" id="WP_188120335.1">
    <property type="nucleotide sequence ID" value="NZ_JACHNC010000001.1"/>
</dbReference>
<accession>A0A7W7MFA3</accession>
<gene>
    <name evidence="1" type="ORF">BJ964_001896</name>
</gene>
<sequence>MSLPAFPQPSGVITDRLAARLRTLWPMAVGHLAALALIHGAPVLNAVESATSYRPTATEITLALGLTLGYLVYETGRALEQVTGDGGPARFARAVGRFLLSLGVPTGQPVYKL</sequence>
<dbReference type="EMBL" id="JACHNC010000001">
    <property type="protein sequence ID" value="MBB4747735.1"/>
    <property type="molecule type" value="Genomic_DNA"/>
</dbReference>
<name>A0A7W7MFA3_9ACTN</name>
<comment type="caution">
    <text evidence="1">The sequence shown here is derived from an EMBL/GenBank/DDBJ whole genome shotgun (WGS) entry which is preliminary data.</text>
</comment>
<organism evidence="1 2">
    <name type="scientific">Actinoplanes lobatus</name>
    <dbReference type="NCBI Taxonomy" id="113568"/>
    <lineage>
        <taxon>Bacteria</taxon>
        <taxon>Bacillati</taxon>
        <taxon>Actinomycetota</taxon>
        <taxon>Actinomycetes</taxon>
        <taxon>Micromonosporales</taxon>
        <taxon>Micromonosporaceae</taxon>
        <taxon>Actinoplanes</taxon>
    </lineage>
</organism>
<dbReference type="AlphaFoldDB" id="A0A7W7MFA3"/>
<dbReference type="Proteomes" id="UP000590511">
    <property type="component" value="Unassembled WGS sequence"/>
</dbReference>
<protein>
    <submittedName>
        <fullName evidence="1">Uncharacterized protein</fullName>
    </submittedName>
</protein>
<reference evidence="1 2" key="1">
    <citation type="submission" date="2020-08" db="EMBL/GenBank/DDBJ databases">
        <title>Sequencing the genomes of 1000 actinobacteria strains.</title>
        <authorList>
            <person name="Klenk H.-P."/>
        </authorList>
    </citation>
    <scope>NUCLEOTIDE SEQUENCE [LARGE SCALE GENOMIC DNA]</scope>
    <source>
        <strain evidence="1 2">DSM 43150</strain>
    </source>
</reference>
<evidence type="ECO:0000313" key="2">
    <source>
        <dbReference type="Proteomes" id="UP000590511"/>
    </source>
</evidence>